<feature type="transmembrane region" description="Helical" evidence="1">
    <location>
        <begin position="40"/>
        <end position="61"/>
    </location>
</feature>
<name>A0A8J6M1E4_9FIRM</name>
<dbReference type="Proteomes" id="UP000602260">
    <property type="component" value="Unassembled WGS sequence"/>
</dbReference>
<comment type="caution">
    <text evidence="2">The sequence shown here is derived from an EMBL/GenBank/DDBJ whole genome shotgun (WGS) entry which is preliminary data.</text>
</comment>
<dbReference type="RefSeq" id="WP_147562223.1">
    <property type="nucleotide sequence ID" value="NZ_JACOPN010000002.1"/>
</dbReference>
<evidence type="ECO:0000313" key="3">
    <source>
        <dbReference type="Proteomes" id="UP000602260"/>
    </source>
</evidence>
<evidence type="ECO:0000256" key="1">
    <source>
        <dbReference type="SAM" id="Phobius"/>
    </source>
</evidence>
<keyword evidence="1" id="KW-0812">Transmembrane</keyword>
<dbReference type="AlphaFoldDB" id="A0A8J6M1E4"/>
<reference evidence="2" key="1">
    <citation type="submission" date="2020-08" db="EMBL/GenBank/DDBJ databases">
        <title>Genome public.</title>
        <authorList>
            <person name="Liu C."/>
            <person name="Sun Q."/>
        </authorList>
    </citation>
    <scope>NUCLEOTIDE SEQUENCE</scope>
    <source>
        <strain evidence="2">BX5</strain>
    </source>
</reference>
<accession>A0A8J6M1E4</accession>
<sequence length="142" mass="15417">MMMASIVTLPVLVFTMCLGLLPIALLVVLQVFLCRKSGKLGLILPILSLLLSFALTSVALINCVTPASASSMVTVDENGNVVEEVLPQPEFYPPTGGEIAALIALFLTCNIPTAAFGGIWLYYKNRRDFQDGLRKMNIQDLE</sequence>
<dbReference type="EMBL" id="JACOPN010000002">
    <property type="protein sequence ID" value="MBC5716534.1"/>
    <property type="molecule type" value="Genomic_DNA"/>
</dbReference>
<organism evidence="2 3">
    <name type="scientific">Flintibacter faecis</name>
    <dbReference type="NCBI Taxonomy" id="2763047"/>
    <lineage>
        <taxon>Bacteria</taxon>
        <taxon>Bacillati</taxon>
        <taxon>Bacillota</taxon>
        <taxon>Clostridia</taxon>
        <taxon>Eubacteriales</taxon>
        <taxon>Flintibacter</taxon>
    </lineage>
</organism>
<gene>
    <name evidence="2" type="ORF">H8S55_04230</name>
</gene>
<keyword evidence="3" id="KW-1185">Reference proteome</keyword>
<keyword evidence="1" id="KW-1133">Transmembrane helix</keyword>
<keyword evidence="1" id="KW-0472">Membrane</keyword>
<protein>
    <submittedName>
        <fullName evidence="2">Uncharacterized protein</fullName>
    </submittedName>
</protein>
<feature type="transmembrane region" description="Helical" evidence="1">
    <location>
        <begin position="99"/>
        <end position="123"/>
    </location>
</feature>
<proteinExistence type="predicted"/>
<feature type="transmembrane region" description="Helical" evidence="1">
    <location>
        <begin position="6"/>
        <end position="33"/>
    </location>
</feature>
<evidence type="ECO:0000313" key="2">
    <source>
        <dbReference type="EMBL" id="MBC5716534.1"/>
    </source>
</evidence>